<feature type="region of interest" description="Disordered" evidence="1">
    <location>
        <begin position="128"/>
        <end position="158"/>
    </location>
</feature>
<feature type="region of interest" description="Disordered" evidence="1">
    <location>
        <begin position="1"/>
        <end position="78"/>
    </location>
</feature>
<name>A0ABN7RNS9_OIKDI</name>
<evidence type="ECO:0000313" key="2">
    <source>
        <dbReference type="EMBL" id="CAG5082249.1"/>
    </source>
</evidence>
<dbReference type="InterPro" id="IPR052584">
    <property type="entry name" value="U2_snRNP_Complex_Component"/>
</dbReference>
<feature type="compositionally biased region" description="Acidic residues" evidence="1">
    <location>
        <begin position="1"/>
        <end position="24"/>
    </location>
</feature>
<protein>
    <submittedName>
        <fullName evidence="2">Oidioi.mRNA.OKI2018_I69.PAR.g10076.t1.cds</fullName>
    </submittedName>
</protein>
<dbReference type="PANTHER" id="PTHR12785:SF6">
    <property type="entry name" value="SPLICING FACTOR 3B SUBUNIT 2"/>
    <property type="match status" value="1"/>
</dbReference>
<feature type="compositionally biased region" description="Basic and acidic residues" evidence="1">
    <location>
        <begin position="149"/>
        <end position="158"/>
    </location>
</feature>
<proteinExistence type="predicted"/>
<accession>A0ABN7RNS9</accession>
<sequence>MESDSDESDSDEGSEEESEDEGDQDGTRVPTQANPASQIADGLMTPSGITSEAPPAGSDTPMELRKPQKAVDMSNPPPLYQVLEEKKAAVGKGMMGTDHLYNLKAAKGREVAINPKDLDLDPAALASKYQSRSATSGGGGGGTGYEENLGERPLPEHF</sequence>
<keyword evidence="3" id="KW-1185">Reference proteome</keyword>
<gene>
    <name evidence="2" type="ORF">OKIOD_LOCUS1634</name>
</gene>
<organism evidence="2 3">
    <name type="scientific">Oikopleura dioica</name>
    <name type="common">Tunicate</name>
    <dbReference type="NCBI Taxonomy" id="34765"/>
    <lineage>
        <taxon>Eukaryota</taxon>
        <taxon>Metazoa</taxon>
        <taxon>Chordata</taxon>
        <taxon>Tunicata</taxon>
        <taxon>Appendicularia</taxon>
        <taxon>Copelata</taxon>
        <taxon>Oikopleuridae</taxon>
        <taxon>Oikopleura</taxon>
    </lineage>
</organism>
<reference evidence="2 3" key="1">
    <citation type="submission" date="2021-04" db="EMBL/GenBank/DDBJ databases">
        <authorList>
            <person name="Bliznina A."/>
        </authorList>
    </citation>
    <scope>NUCLEOTIDE SEQUENCE [LARGE SCALE GENOMIC DNA]</scope>
</reference>
<evidence type="ECO:0000256" key="1">
    <source>
        <dbReference type="SAM" id="MobiDB-lite"/>
    </source>
</evidence>
<dbReference type="Proteomes" id="UP001158576">
    <property type="component" value="Chromosome PAR"/>
</dbReference>
<dbReference type="PANTHER" id="PTHR12785">
    <property type="entry name" value="SPLICING FACTOR 3B"/>
    <property type="match status" value="1"/>
</dbReference>
<evidence type="ECO:0000313" key="3">
    <source>
        <dbReference type="Proteomes" id="UP001158576"/>
    </source>
</evidence>
<dbReference type="EMBL" id="OU015568">
    <property type="protein sequence ID" value="CAG5082249.1"/>
    <property type="molecule type" value="Genomic_DNA"/>
</dbReference>